<evidence type="ECO:0000256" key="1">
    <source>
        <dbReference type="ARBA" id="ARBA00012528"/>
    </source>
</evidence>
<dbReference type="PANTHER" id="PTHR45138">
    <property type="entry name" value="REGULATORY COMPONENTS OF SENSORY TRANSDUCTION SYSTEM"/>
    <property type="match status" value="1"/>
</dbReference>
<feature type="transmembrane region" description="Helical" evidence="4">
    <location>
        <begin position="123"/>
        <end position="141"/>
    </location>
</feature>
<protein>
    <recommendedName>
        <fullName evidence="1">diguanylate cyclase</fullName>
        <ecNumber evidence="1">2.7.7.65</ecNumber>
    </recommendedName>
</protein>
<dbReference type="PANTHER" id="PTHR45138:SF9">
    <property type="entry name" value="DIGUANYLATE CYCLASE DGCM-RELATED"/>
    <property type="match status" value="1"/>
</dbReference>
<evidence type="ECO:0000256" key="3">
    <source>
        <dbReference type="SAM" id="Coils"/>
    </source>
</evidence>
<feature type="transmembrane region" description="Helical" evidence="4">
    <location>
        <begin position="100"/>
        <end position="117"/>
    </location>
</feature>
<dbReference type="InterPro" id="IPR029787">
    <property type="entry name" value="Nucleotide_cyclase"/>
</dbReference>
<keyword evidence="4" id="KW-0812">Transmembrane</keyword>
<feature type="coiled-coil region" evidence="3">
    <location>
        <begin position="210"/>
        <end position="237"/>
    </location>
</feature>
<dbReference type="InterPro" id="IPR050469">
    <property type="entry name" value="Diguanylate_Cyclase"/>
</dbReference>
<evidence type="ECO:0000313" key="7">
    <source>
        <dbReference type="Proteomes" id="UP001557485"/>
    </source>
</evidence>
<dbReference type="Proteomes" id="UP001557485">
    <property type="component" value="Unassembled WGS sequence"/>
</dbReference>
<feature type="transmembrane region" description="Helical" evidence="4">
    <location>
        <begin position="172"/>
        <end position="194"/>
    </location>
</feature>
<feature type="transmembrane region" description="Helical" evidence="4">
    <location>
        <begin position="68"/>
        <end position="88"/>
    </location>
</feature>
<comment type="caution">
    <text evidence="6">The sequence shown here is derived from an EMBL/GenBank/DDBJ whole genome shotgun (WGS) entry which is preliminary data.</text>
</comment>
<dbReference type="PROSITE" id="PS50887">
    <property type="entry name" value="GGDEF"/>
    <property type="match status" value="1"/>
</dbReference>
<dbReference type="RefSeq" id="WP_368382528.1">
    <property type="nucleotide sequence ID" value="NZ_JBFRYA010000014.1"/>
</dbReference>
<dbReference type="EC" id="2.7.7.65" evidence="1"/>
<comment type="catalytic activity">
    <reaction evidence="2">
        <text>2 GTP = 3',3'-c-di-GMP + 2 diphosphate</text>
        <dbReference type="Rhea" id="RHEA:24898"/>
        <dbReference type="ChEBI" id="CHEBI:33019"/>
        <dbReference type="ChEBI" id="CHEBI:37565"/>
        <dbReference type="ChEBI" id="CHEBI:58805"/>
        <dbReference type="EC" id="2.7.7.65"/>
    </reaction>
</comment>
<dbReference type="SUPFAM" id="SSF55073">
    <property type="entry name" value="Nucleotide cyclase"/>
    <property type="match status" value="1"/>
</dbReference>
<sequence>MINTNSVTHTGLSSCSGEFLDAKLESCFRSSVQAQHIRQLRIALFVTAGLFLVMGLFDYLLLGLSETFLRLVVIRGVVALAFLVLAVALARHPQLLVSDIPLNAACLLLITSLILIVPLRTEIIGAQLTPAVAATLALYLFIPNRIPWAFACCVYLSAGVLLAFYSTGLVELQGMVGATLALLLANVIGLLASLRLNRLQREQFTSLLAERETNQRLQLEIKERQRLEEELRYLAQTDGLTGLNNRRWFFELAERELKRSRRDGTPLGFCMIDLDKFKAINDKMGHTAGDKILATVAALCREELRDTDIIGRYGGEEFVIALPESGPADTYKVVERLRARIEQYQFPKEFVDRNLTVTVGMAQVAPGETTLAPVLARADQALYVGKRRGRNIVIVDAHCSKEAVLN</sequence>
<evidence type="ECO:0000256" key="4">
    <source>
        <dbReference type="SAM" id="Phobius"/>
    </source>
</evidence>
<feature type="domain" description="GGDEF" evidence="5">
    <location>
        <begin position="265"/>
        <end position="398"/>
    </location>
</feature>
<evidence type="ECO:0000256" key="2">
    <source>
        <dbReference type="ARBA" id="ARBA00034247"/>
    </source>
</evidence>
<dbReference type="Gene3D" id="3.30.70.270">
    <property type="match status" value="1"/>
</dbReference>
<dbReference type="Pfam" id="PF00990">
    <property type="entry name" value="GGDEF"/>
    <property type="match status" value="1"/>
</dbReference>
<dbReference type="EMBL" id="JBFRYA010000014">
    <property type="protein sequence ID" value="MEX1670179.1"/>
    <property type="molecule type" value="Genomic_DNA"/>
</dbReference>
<keyword evidence="4" id="KW-1133">Transmembrane helix</keyword>
<organism evidence="6 7">
    <name type="scientific">Zhongshania guokunii</name>
    <dbReference type="NCBI Taxonomy" id="641783"/>
    <lineage>
        <taxon>Bacteria</taxon>
        <taxon>Pseudomonadati</taxon>
        <taxon>Pseudomonadota</taxon>
        <taxon>Gammaproteobacteria</taxon>
        <taxon>Cellvibrionales</taxon>
        <taxon>Spongiibacteraceae</taxon>
        <taxon>Zhongshania</taxon>
    </lineage>
</organism>
<dbReference type="NCBIfam" id="TIGR00254">
    <property type="entry name" value="GGDEF"/>
    <property type="match status" value="1"/>
</dbReference>
<feature type="transmembrane region" description="Helical" evidence="4">
    <location>
        <begin position="42"/>
        <end position="62"/>
    </location>
</feature>
<accession>A0ABV3UBB3</accession>
<keyword evidence="7" id="KW-1185">Reference proteome</keyword>
<name>A0ABV3UBB3_9GAMM</name>
<dbReference type="InterPro" id="IPR043128">
    <property type="entry name" value="Rev_trsase/Diguanyl_cyclase"/>
</dbReference>
<reference evidence="6 7" key="1">
    <citation type="journal article" date="2011" name="Int. J. Syst. Evol. Microbiol.">
        <title>Zhongshania antarctica gen. nov., sp. nov. and Zhongshania guokunii sp. nov., gammaproteobacteria respectively isolated from coastal attached (fast) ice and surface seawater of the Antarctic.</title>
        <authorList>
            <person name="Li H.J."/>
            <person name="Zhang X.Y."/>
            <person name="Chen C.X."/>
            <person name="Zhang Y.J."/>
            <person name="Gao Z.M."/>
            <person name="Yu Y."/>
            <person name="Chen X.L."/>
            <person name="Chen B."/>
            <person name="Zhang Y.Z."/>
        </authorList>
    </citation>
    <scope>NUCLEOTIDE SEQUENCE [LARGE SCALE GENOMIC DNA]</scope>
    <source>
        <strain evidence="6 7">ZS6-22T</strain>
    </source>
</reference>
<dbReference type="SMART" id="SM00267">
    <property type="entry name" value="GGDEF"/>
    <property type="match status" value="1"/>
</dbReference>
<dbReference type="InterPro" id="IPR000160">
    <property type="entry name" value="GGDEF_dom"/>
</dbReference>
<proteinExistence type="predicted"/>
<feature type="transmembrane region" description="Helical" evidence="4">
    <location>
        <begin position="148"/>
        <end position="166"/>
    </location>
</feature>
<keyword evidence="3" id="KW-0175">Coiled coil</keyword>
<evidence type="ECO:0000259" key="5">
    <source>
        <dbReference type="PROSITE" id="PS50887"/>
    </source>
</evidence>
<keyword evidence="4" id="KW-0472">Membrane</keyword>
<evidence type="ECO:0000313" key="6">
    <source>
        <dbReference type="EMBL" id="MEX1670179.1"/>
    </source>
</evidence>
<dbReference type="CDD" id="cd01949">
    <property type="entry name" value="GGDEF"/>
    <property type="match status" value="1"/>
</dbReference>
<gene>
    <name evidence="6" type="ORF">AB4876_14760</name>
</gene>